<feature type="compositionally biased region" description="Pro residues" evidence="1">
    <location>
        <begin position="375"/>
        <end position="386"/>
    </location>
</feature>
<dbReference type="InterPro" id="IPR009686">
    <property type="entry name" value="Senescence/spartin_C"/>
</dbReference>
<dbReference type="GO" id="GO:0051301">
    <property type="term" value="P:cell division"/>
    <property type="evidence" value="ECO:0007669"/>
    <property type="project" value="TreeGrafter"/>
</dbReference>
<feature type="domain" description="Senescence" evidence="3">
    <location>
        <begin position="227"/>
        <end position="330"/>
    </location>
</feature>
<dbReference type="EMBL" id="JAACJP010000002">
    <property type="protein sequence ID" value="KAF5386691.1"/>
    <property type="molecule type" value="Genomic_DNA"/>
</dbReference>
<protein>
    <recommendedName>
        <fullName evidence="3">Senescence domain-containing protein</fullName>
    </recommendedName>
</protein>
<accession>A0A8H5MAP2</accession>
<organism evidence="4 5">
    <name type="scientific">Tricholomella constricta</name>
    <dbReference type="NCBI Taxonomy" id="117010"/>
    <lineage>
        <taxon>Eukaryota</taxon>
        <taxon>Fungi</taxon>
        <taxon>Dikarya</taxon>
        <taxon>Basidiomycota</taxon>
        <taxon>Agaricomycotina</taxon>
        <taxon>Agaricomycetes</taxon>
        <taxon>Agaricomycetidae</taxon>
        <taxon>Agaricales</taxon>
        <taxon>Tricholomatineae</taxon>
        <taxon>Lyophyllaceae</taxon>
        <taxon>Tricholomella</taxon>
    </lineage>
</organism>
<feature type="region of interest" description="Disordered" evidence="1">
    <location>
        <begin position="514"/>
        <end position="534"/>
    </location>
</feature>
<keyword evidence="2" id="KW-0732">Signal</keyword>
<feature type="region of interest" description="Disordered" evidence="1">
    <location>
        <begin position="325"/>
        <end position="427"/>
    </location>
</feature>
<evidence type="ECO:0000259" key="3">
    <source>
        <dbReference type="Pfam" id="PF06911"/>
    </source>
</evidence>
<feature type="domain" description="Senescence" evidence="3">
    <location>
        <begin position="437"/>
        <end position="509"/>
    </location>
</feature>
<dbReference type="AlphaFoldDB" id="A0A8H5MAP2"/>
<feature type="signal peptide" evidence="2">
    <location>
        <begin position="1"/>
        <end position="19"/>
    </location>
</feature>
<feature type="region of interest" description="Disordered" evidence="1">
    <location>
        <begin position="261"/>
        <end position="284"/>
    </location>
</feature>
<dbReference type="PANTHER" id="PTHR21068">
    <property type="entry name" value="SPARTIN"/>
    <property type="match status" value="1"/>
</dbReference>
<dbReference type="Pfam" id="PF06911">
    <property type="entry name" value="Senescence"/>
    <property type="match status" value="2"/>
</dbReference>
<dbReference type="Proteomes" id="UP000565441">
    <property type="component" value="Unassembled WGS sequence"/>
</dbReference>
<feature type="compositionally biased region" description="Low complexity" evidence="1">
    <location>
        <begin position="269"/>
        <end position="280"/>
    </location>
</feature>
<reference evidence="4 5" key="1">
    <citation type="journal article" date="2020" name="ISME J.">
        <title>Uncovering the hidden diversity of litter-decomposition mechanisms in mushroom-forming fungi.</title>
        <authorList>
            <person name="Floudas D."/>
            <person name="Bentzer J."/>
            <person name="Ahren D."/>
            <person name="Johansson T."/>
            <person name="Persson P."/>
            <person name="Tunlid A."/>
        </authorList>
    </citation>
    <scope>NUCLEOTIDE SEQUENCE [LARGE SCALE GENOMIC DNA]</scope>
    <source>
        <strain evidence="4 5">CBS 661.87</strain>
    </source>
</reference>
<proteinExistence type="predicted"/>
<evidence type="ECO:0000256" key="1">
    <source>
        <dbReference type="SAM" id="MobiDB-lite"/>
    </source>
</evidence>
<feature type="compositionally biased region" description="Polar residues" evidence="1">
    <location>
        <begin position="338"/>
        <end position="369"/>
    </location>
</feature>
<feature type="chain" id="PRO_5034686771" description="Senescence domain-containing protein" evidence="2">
    <location>
        <begin position="20"/>
        <end position="534"/>
    </location>
</feature>
<dbReference type="InterPro" id="IPR045036">
    <property type="entry name" value="Spartin-like"/>
</dbReference>
<keyword evidence="5" id="KW-1185">Reference proteome</keyword>
<gene>
    <name evidence="4" type="ORF">D9615_001970</name>
</gene>
<dbReference type="PANTHER" id="PTHR21068:SF43">
    <property type="entry name" value="SPARTIN"/>
    <property type="match status" value="1"/>
</dbReference>
<sequence>MTIPAEAFLLLTLPNTTLSAQGTSQSGVLSLECVTVQVPDASQAVQRDVYLVLRLGSLEIPIDPARIIQRTDGSGWRTYTFFPTESDPSELVVSVSPPTPSESNLPHFSEDLETFETILAQYGDLRGTPDSLKAAYPVRESDVIGSSFPGGHGDLRGHLVVINQDNGEVVGQFDDAKFRVQEDPKLHERGHENDAVIIEVPDAQPGEDQDANALQMFIRAVPPDQQDWITKSATIVSHAISTTTNLLLTTITTASNYYISHSTPSPHNPRSNPTSGSSTPTPQPRALVFLTSERTRKGLAGVHAVSGQAVKVSTKTVTTIDSMIRRAMGGKPKKSRQFLPNSPSPMLSPTHSLGGTPPHLSSRTPSPSGLRSYFSPPPAYPGPPPSGSSLDKPSLPPRRSTSPAPPPLPPRTASGAPENMIYAPQPQGPLSTKARVLLSADLILSTIDHETRRLLDTGTQSIGAVVGHKYGPDAAESSLLMAGTARNVALVYVDMRGIGRRALLKRAGKQFVKARVSSNHGPEPQPQPQPYTKR</sequence>
<name>A0A8H5MAP2_9AGAR</name>
<dbReference type="GO" id="GO:0005886">
    <property type="term" value="C:plasma membrane"/>
    <property type="evidence" value="ECO:0007669"/>
    <property type="project" value="TreeGrafter"/>
</dbReference>
<dbReference type="OrthoDB" id="20821at2759"/>
<feature type="compositionally biased region" description="Low complexity" evidence="1">
    <location>
        <begin position="387"/>
        <end position="402"/>
    </location>
</feature>
<comment type="caution">
    <text evidence="4">The sequence shown here is derived from an EMBL/GenBank/DDBJ whole genome shotgun (WGS) entry which is preliminary data.</text>
</comment>
<evidence type="ECO:0000256" key="2">
    <source>
        <dbReference type="SAM" id="SignalP"/>
    </source>
</evidence>
<evidence type="ECO:0000313" key="4">
    <source>
        <dbReference type="EMBL" id="KAF5386691.1"/>
    </source>
</evidence>
<evidence type="ECO:0000313" key="5">
    <source>
        <dbReference type="Proteomes" id="UP000565441"/>
    </source>
</evidence>
<feature type="compositionally biased region" description="Pro residues" evidence="1">
    <location>
        <begin position="523"/>
        <end position="534"/>
    </location>
</feature>